<dbReference type="InParanoid" id="A0A0D2GHL2"/>
<sequence>MVCRRKSLFSFWLWRAFKGSIGFGKEIVDRKAWPNGLGVRCFILFFLGSGACEKRLNTINSFKFHFLVLVSLISKDLAKSTYL</sequence>
<accession>A0A0D2GHL2</accession>
<name>A0A0D2GHL2_9BACT</name>
<dbReference type="AlphaFoldDB" id="A0A0D2GHL2"/>
<dbReference type="EMBL" id="AZAC01000011">
    <property type="protein sequence ID" value="KIX14382.1"/>
    <property type="molecule type" value="Genomic_DNA"/>
</dbReference>
<reference evidence="1 2" key="1">
    <citation type="submission" date="2013-11" db="EMBL/GenBank/DDBJ databases">
        <title>Metagenomic analysis of a methanogenic consortium involved in long chain n-alkane degradation.</title>
        <authorList>
            <person name="Davidova I.A."/>
            <person name="Callaghan A.V."/>
            <person name="Wawrik B."/>
            <person name="Pruitt S."/>
            <person name="Marks C."/>
            <person name="Duncan K.E."/>
            <person name="Suflita J.M."/>
        </authorList>
    </citation>
    <scope>NUCLEOTIDE SEQUENCE [LARGE SCALE GENOMIC DNA]</scope>
    <source>
        <strain evidence="1 2">SPR</strain>
    </source>
</reference>
<evidence type="ECO:0000313" key="1">
    <source>
        <dbReference type="EMBL" id="KIX14382.1"/>
    </source>
</evidence>
<organism evidence="1 2">
    <name type="scientific">Dethiosulfatarculus sandiegensis</name>
    <dbReference type="NCBI Taxonomy" id="1429043"/>
    <lineage>
        <taxon>Bacteria</taxon>
        <taxon>Pseudomonadati</taxon>
        <taxon>Thermodesulfobacteriota</taxon>
        <taxon>Desulfarculia</taxon>
        <taxon>Desulfarculales</taxon>
        <taxon>Desulfarculaceae</taxon>
        <taxon>Dethiosulfatarculus</taxon>
    </lineage>
</organism>
<protein>
    <submittedName>
        <fullName evidence="1">Uncharacterized protein</fullName>
    </submittedName>
</protein>
<dbReference type="Proteomes" id="UP000032233">
    <property type="component" value="Unassembled WGS sequence"/>
</dbReference>
<comment type="caution">
    <text evidence="1">The sequence shown here is derived from an EMBL/GenBank/DDBJ whole genome shotgun (WGS) entry which is preliminary data.</text>
</comment>
<evidence type="ECO:0000313" key="2">
    <source>
        <dbReference type="Proteomes" id="UP000032233"/>
    </source>
</evidence>
<gene>
    <name evidence="1" type="ORF">X474_09280</name>
</gene>
<keyword evidence="2" id="KW-1185">Reference proteome</keyword>
<proteinExistence type="predicted"/>